<feature type="repeat" description="Solcar" evidence="9">
    <location>
        <begin position="541"/>
        <end position="630"/>
    </location>
</feature>
<evidence type="ECO:0000256" key="9">
    <source>
        <dbReference type="PROSITE-ProRule" id="PRU00282"/>
    </source>
</evidence>
<evidence type="ECO:0000256" key="8">
    <source>
        <dbReference type="ARBA" id="ARBA00023136"/>
    </source>
</evidence>
<protein>
    <recommendedName>
        <fullName evidence="10">TRIP4/RQT4 C2HC5-type zinc finger domain-containing protein</fullName>
    </recommendedName>
</protein>
<dbReference type="PANTHER" id="PTHR10780:SF18">
    <property type="entry name" value="LD43650P"/>
    <property type="match status" value="1"/>
</dbReference>
<feature type="domain" description="TRIP4/RQT4 C2HC5-type zinc finger" evidence="10">
    <location>
        <begin position="29"/>
        <end position="74"/>
    </location>
</feature>
<evidence type="ECO:0000256" key="1">
    <source>
        <dbReference type="ARBA" id="ARBA00004374"/>
    </source>
</evidence>
<dbReference type="AlphaFoldDB" id="A0AA39HQB5"/>
<dbReference type="PANTHER" id="PTHR10780">
    <property type="entry name" value="MITOCHONDRIAL CARRIER HOMOLOG"/>
    <property type="match status" value="1"/>
</dbReference>
<evidence type="ECO:0000313" key="11">
    <source>
        <dbReference type="EMBL" id="KAK0409514.1"/>
    </source>
</evidence>
<keyword evidence="7" id="KW-0496">Mitochondrion</keyword>
<evidence type="ECO:0000256" key="5">
    <source>
        <dbReference type="ARBA" id="ARBA00022787"/>
    </source>
</evidence>
<dbReference type="InterPro" id="IPR023395">
    <property type="entry name" value="MCP_dom_sf"/>
</dbReference>
<dbReference type="Pfam" id="PF06221">
    <property type="entry name" value="zf-C2HC5"/>
    <property type="match status" value="1"/>
</dbReference>
<evidence type="ECO:0000256" key="6">
    <source>
        <dbReference type="ARBA" id="ARBA00022989"/>
    </source>
</evidence>
<sequence length="742" mass="83490">MGKSKKVSTVTMVNDPTANPATKLTKGHYRCDCQARSHALIHNCLNCGRIVCAQEGSGPCFFCGELVVSREEREILENGSNTQRKKLMMALTGKSGDASLSTMSTDFQRAQTFRDNLLRADADMERQKKVDDLDSDYHNIEQSSHLTAEERAAIIKRKEELVELDKARQRQVIVSISAEGEVTEQKQARVTAETDPIIRAIVQNSLNRKQTVTTANARRKPVDESFNAKDFTPFYNKEYSRNVDKEANCRNRELLNREDILLQANEEMLHHEIEKEGYCIAFDQPFATVALTENIEYLPWHEETSVRGPVFVAASTRIPNDKEIEHVKKIYGLKSIPKAGDLSIGAILGRLIIDQCWKTEDFIDELGGNSRKSEKKINLKSPFVLVVSRELVNMSNVEETRPEPAAAPAEENEIGAEEMYLKQLAIKSAVGVVAYPLTLVKTLFQLGYEPYPLTRGKSLLVAGRTCYFLPNGFVYARYLYNDVGFWAMFTGVESAVLANVTGGIVSFAASKYLDKYYPNVGGKPENLGKEEKDMSDHESFRVMVRTATRETLSRTIGLVVSRPFTVFMTRKIAQLISEELKYTDPLSCFYRIGREEGPAGFFSGIVPQLIAEAITIWGLHTFAYAIERTLIYAEIDKHDEKDEAARDHAAHTRRLLHFAVPFFVNAYAYPFQVVSTVMATVGSGLAVSMLPYAPTFSIWQDAWHYLQPHGLRRGARLFLREQKGAVTVGSDNNLYANYKHFA</sequence>
<evidence type="ECO:0000256" key="2">
    <source>
        <dbReference type="ARBA" id="ARBA00006375"/>
    </source>
</evidence>
<keyword evidence="6" id="KW-1133">Transmembrane helix</keyword>
<reference evidence="11" key="1">
    <citation type="submission" date="2023-06" db="EMBL/GenBank/DDBJ databases">
        <title>Genomic analysis of the entomopathogenic nematode Steinernema hermaphroditum.</title>
        <authorList>
            <person name="Schwarz E.M."/>
            <person name="Heppert J.K."/>
            <person name="Baniya A."/>
            <person name="Schwartz H.T."/>
            <person name="Tan C.-H."/>
            <person name="Antoshechkin I."/>
            <person name="Sternberg P.W."/>
            <person name="Goodrich-Blair H."/>
            <person name="Dillman A.R."/>
        </authorList>
    </citation>
    <scope>NUCLEOTIDE SEQUENCE</scope>
    <source>
        <strain evidence="11">PS9179</strain>
        <tissue evidence="11">Whole animal</tissue>
    </source>
</reference>
<comment type="similarity">
    <text evidence="2">Belongs to the mitochondrial carrier (TC 2.A.29) family.</text>
</comment>
<accession>A0AA39HQB5</accession>
<comment type="caution">
    <text evidence="11">The sequence shown here is derived from an EMBL/GenBank/DDBJ whole genome shotgun (WGS) entry which is preliminary data.</text>
</comment>
<dbReference type="GO" id="GO:0005634">
    <property type="term" value="C:nucleus"/>
    <property type="evidence" value="ECO:0007669"/>
    <property type="project" value="InterPro"/>
</dbReference>
<keyword evidence="3 9" id="KW-0812">Transmembrane</keyword>
<dbReference type="GO" id="GO:0072344">
    <property type="term" value="P:rescue of stalled ribosome"/>
    <property type="evidence" value="ECO:0007669"/>
    <property type="project" value="InterPro"/>
</dbReference>
<evidence type="ECO:0000256" key="3">
    <source>
        <dbReference type="ARBA" id="ARBA00022692"/>
    </source>
</evidence>
<keyword evidence="4" id="KW-0677">Repeat</keyword>
<comment type="subcellular location">
    <subcellularLocation>
        <location evidence="1">Mitochondrion outer membrane</location>
        <topology evidence="1">Multi-pass membrane protein</topology>
    </subcellularLocation>
</comment>
<dbReference type="GO" id="GO:0005741">
    <property type="term" value="C:mitochondrial outer membrane"/>
    <property type="evidence" value="ECO:0007669"/>
    <property type="project" value="UniProtKB-SubCell"/>
</dbReference>
<keyword evidence="12" id="KW-1185">Reference proteome</keyword>
<proteinExistence type="inferred from homology"/>
<dbReference type="Pfam" id="PF00153">
    <property type="entry name" value="Mito_carr"/>
    <property type="match status" value="1"/>
</dbReference>
<evidence type="ECO:0000313" key="12">
    <source>
        <dbReference type="Proteomes" id="UP001175271"/>
    </source>
</evidence>
<gene>
    <name evidence="11" type="ORF">QR680_004589</name>
</gene>
<keyword evidence="8 9" id="KW-0472">Membrane</keyword>
<evidence type="ECO:0000259" key="10">
    <source>
        <dbReference type="Pfam" id="PF06221"/>
    </source>
</evidence>
<name>A0AA39HQB5_9BILA</name>
<dbReference type="SUPFAM" id="SSF103506">
    <property type="entry name" value="Mitochondrial carrier"/>
    <property type="match status" value="1"/>
</dbReference>
<dbReference type="PROSITE" id="PS50920">
    <property type="entry name" value="SOLCAR"/>
    <property type="match status" value="1"/>
</dbReference>
<dbReference type="Gene3D" id="1.50.40.10">
    <property type="entry name" value="Mitochondrial carrier domain"/>
    <property type="match status" value="1"/>
</dbReference>
<dbReference type="GO" id="GO:0008270">
    <property type="term" value="F:zinc ion binding"/>
    <property type="evidence" value="ECO:0007669"/>
    <property type="project" value="InterPro"/>
</dbReference>
<organism evidence="11 12">
    <name type="scientific">Steinernema hermaphroditum</name>
    <dbReference type="NCBI Taxonomy" id="289476"/>
    <lineage>
        <taxon>Eukaryota</taxon>
        <taxon>Metazoa</taxon>
        <taxon>Ecdysozoa</taxon>
        <taxon>Nematoda</taxon>
        <taxon>Chromadorea</taxon>
        <taxon>Rhabditida</taxon>
        <taxon>Tylenchina</taxon>
        <taxon>Panagrolaimomorpha</taxon>
        <taxon>Strongyloidoidea</taxon>
        <taxon>Steinernematidae</taxon>
        <taxon>Steinernema</taxon>
    </lineage>
</organism>
<dbReference type="EMBL" id="JAUCMV010000003">
    <property type="protein sequence ID" value="KAK0409514.1"/>
    <property type="molecule type" value="Genomic_DNA"/>
</dbReference>
<dbReference type="GO" id="GO:0180022">
    <property type="term" value="C:RQC-trigger complex"/>
    <property type="evidence" value="ECO:0007669"/>
    <property type="project" value="InterPro"/>
</dbReference>
<dbReference type="InterPro" id="IPR018108">
    <property type="entry name" value="MCP_transmembrane"/>
</dbReference>
<dbReference type="InterPro" id="IPR009349">
    <property type="entry name" value="TRIP4/RQT4_C2HC5_Znf"/>
</dbReference>
<evidence type="ECO:0000256" key="7">
    <source>
        <dbReference type="ARBA" id="ARBA00023128"/>
    </source>
</evidence>
<dbReference type="Proteomes" id="UP001175271">
    <property type="component" value="Unassembled WGS sequence"/>
</dbReference>
<keyword evidence="5" id="KW-1000">Mitochondrion outer membrane</keyword>
<evidence type="ECO:0000256" key="4">
    <source>
        <dbReference type="ARBA" id="ARBA00022737"/>
    </source>
</evidence>